<evidence type="ECO:0000313" key="3">
    <source>
        <dbReference type="WBParaSite" id="maker-unitig_30341-snap-gene-0.1-mRNA-1"/>
    </source>
</evidence>
<dbReference type="InterPro" id="IPR027417">
    <property type="entry name" value="P-loop_NTPase"/>
</dbReference>
<dbReference type="Gene3D" id="3.40.50.300">
    <property type="entry name" value="P-loop containing nucleotide triphosphate hydrolases"/>
    <property type="match status" value="1"/>
</dbReference>
<name>A0A1I8FDB5_9PLAT</name>
<proteinExistence type="predicted"/>
<sequence>PARAAPAHHLHRRVGRHPARSRSGSAGSDTRRPGRDGQTLKQLPGGDATAWTHGLGSSASLPPIGTRVLDTALLRAGRFDRHILVDLPTLIEPDRSCFALYLGQYKLAAAAGQLQRLAALTPGGRAQTSSNVLQRGGADCRSPMPSRPRSGERTATARPGKALRCLDAGDAPAVVRFSIVEAPWCGAGLQPTKHRQVPGWNGHRCMLAGRAARRRSPSTRLGDCDVGMSDRIGHYASTRSRLVNSPVRPFFAPGPKPVRQRGPGSAGARLSAVASGGYTGSNLGPSGPVWPAPCSPRSELGPGAAAGVCWGTSPHPAAGAG</sequence>
<accession>A0A1I8FDB5</accession>
<feature type="region of interest" description="Disordered" evidence="1">
    <location>
        <begin position="1"/>
        <end position="49"/>
    </location>
</feature>
<keyword evidence="2" id="KW-1185">Reference proteome</keyword>
<dbReference type="WBParaSite" id="maker-unitig_30341-snap-gene-0.1-mRNA-1">
    <property type="protein sequence ID" value="maker-unitig_30341-snap-gene-0.1-mRNA-1"/>
    <property type="gene ID" value="maker-unitig_30341-snap-gene-0.1"/>
</dbReference>
<evidence type="ECO:0000313" key="2">
    <source>
        <dbReference type="Proteomes" id="UP000095280"/>
    </source>
</evidence>
<protein>
    <submittedName>
        <fullName evidence="3">Transposase</fullName>
    </submittedName>
</protein>
<organism evidence="2 3">
    <name type="scientific">Macrostomum lignano</name>
    <dbReference type="NCBI Taxonomy" id="282301"/>
    <lineage>
        <taxon>Eukaryota</taxon>
        <taxon>Metazoa</taxon>
        <taxon>Spiralia</taxon>
        <taxon>Lophotrochozoa</taxon>
        <taxon>Platyhelminthes</taxon>
        <taxon>Rhabditophora</taxon>
        <taxon>Macrostomorpha</taxon>
        <taxon>Macrostomida</taxon>
        <taxon>Macrostomidae</taxon>
        <taxon>Macrostomum</taxon>
    </lineage>
</organism>
<feature type="region of interest" description="Disordered" evidence="1">
    <location>
        <begin position="126"/>
        <end position="158"/>
    </location>
</feature>
<dbReference type="AlphaFoldDB" id="A0A1I8FDB5"/>
<evidence type="ECO:0000256" key="1">
    <source>
        <dbReference type="SAM" id="MobiDB-lite"/>
    </source>
</evidence>
<feature type="compositionally biased region" description="Basic residues" evidence="1">
    <location>
        <begin position="1"/>
        <end position="20"/>
    </location>
</feature>
<dbReference type="Proteomes" id="UP000095280">
    <property type="component" value="Unplaced"/>
</dbReference>
<reference evidence="3" key="1">
    <citation type="submission" date="2016-11" db="UniProtKB">
        <authorList>
            <consortium name="WormBaseParasite"/>
        </authorList>
    </citation>
    <scope>IDENTIFICATION</scope>
</reference>
<dbReference type="Gene3D" id="1.10.8.60">
    <property type="match status" value="1"/>
</dbReference>